<accession>A0A1E4TLV7</accession>
<dbReference type="EMBL" id="KV453841">
    <property type="protein sequence ID" value="ODV92756.1"/>
    <property type="molecule type" value="Genomic_DNA"/>
</dbReference>
<dbReference type="InterPro" id="IPR024096">
    <property type="entry name" value="NO_sig/Golgi_transp_ligand-bd"/>
</dbReference>
<organism evidence="2 3">
    <name type="scientific">Tortispora caseinolytica NRRL Y-17796</name>
    <dbReference type="NCBI Taxonomy" id="767744"/>
    <lineage>
        <taxon>Eukaryota</taxon>
        <taxon>Fungi</taxon>
        <taxon>Dikarya</taxon>
        <taxon>Ascomycota</taxon>
        <taxon>Saccharomycotina</taxon>
        <taxon>Trigonopsidomycetes</taxon>
        <taxon>Trigonopsidales</taxon>
        <taxon>Trigonopsidaceae</taxon>
        <taxon>Tortispora</taxon>
    </lineage>
</organism>
<dbReference type="SUPFAM" id="SSF111126">
    <property type="entry name" value="Ligand-binding domain in the NO signalling and Golgi transport"/>
    <property type="match status" value="1"/>
</dbReference>
<dbReference type="InterPro" id="IPR037992">
    <property type="entry name" value="TRAPPC6/Trs33"/>
</dbReference>
<dbReference type="AlphaFoldDB" id="A0A1E4TLV7"/>
<dbReference type="Proteomes" id="UP000095023">
    <property type="component" value="Unassembled WGS sequence"/>
</dbReference>
<dbReference type="PANTHER" id="PTHR12817:SF0">
    <property type="entry name" value="GEO08327P1"/>
    <property type="match status" value="1"/>
</dbReference>
<dbReference type="GO" id="GO:0005801">
    <property type="term" value="C:cis-Golgi network"/>
    <property type="evidence" value="ECO:0007669"/>
    <property type="project" value="TreeGrafter"/>
</dbReference>
<protein>
    <recommendedName>
        <fullName evidence="4">Trafficking protein particle complex subunit 6B</fullName>
    </recommendedName>
</protein>
<evidence type="ECO:0008006" key="4">
    <source>
        <dbReference type="Google" id="ProtNLM"/>
    </source>
</evidence>
<proteinExistence type="inferred from homology"/>
<dbReference type="GO" id="GO:0030008">
    <property type="term" value="C:TRAPP complex"/>
    <property type="evidence" value="ECO:0007669"/>
    <property type="project" value="TreeGrafter"/>
</dbReference>
<dbReference type="GO" id="GO:0005802">
    <property type="term" value="C:trans-Golgi network"/>
    <property type="evidence" value="ECO:0007669"/>
    <property type="project" value="TreeGrafter"/>
</dbReference>
<sequence>MTMEQEISLGSEPHAMFVSYNAFDLILGELVPQMQEVSQSVYGHTNPARIEQLGWRVGLAIVERFGSTKGDTLEIMKFICKDVWLVLFRKQIDNLKTNHRGVYVLTDTQFRLFQRMSRPTPSETIAMATPYLEFPAGIIRGILEALGVKASVKAETPGFPTVVFHITTMH</sequence>
<gene>
    <name evidence="2" type="ORF">CANCADRAFT_92612</name>
</gene>
<dbReference type="GO" id="GO:0006888">
    <property type="term" value="P:endoplasmic reticulum to Golgi vesicle-mediated transport"/>
    <property type="evidence" value="ECO:0007669"/>
    <property type="project" value="TreeGrafter"/>
</dbReference>
<dbReference type="Gene3D" id="3.30.1380.20">
    <property type="entry name" value="Trafficking protein particle complex subunit 3"/>
    <property type="match status" value="1"/>
</dbReference>
<evidence type="ECO:0000313" key="3">
    <source>
        <dbReference type="Proteomes" id="UP000095023"/>
    </source>
</evidence>
<dbReference type="Pfam" id="PF04051">
    <property type="entry name" value="TRAPP"/>
    <property type="match status" value="1"/>
</dbReference>
<evidence type="ECO:0000313" key="2">
    <source>
        <dbReference type="EMBL" id="ODV92756.1"/>
    </source>
</evidence>
<name>A0A1E4TLV7_9ASCO</name>
<dbReference type="PANTHER" id="PTHR12817">
    <property type="entry name" value="TRAFFICKING PROTEIN PARTICLE COMPLEX SUBUNIT 6B"/>
    <property type="match status" value="1"/>
</dbReference>
<evidence type="ECO:0000256" key="1">
    <source>
        <dbReference type="ARBA" id="ARBA00006218"/>
    </source>
</evidence>
<reference evidence="3" key="1">
    <citation type="submission" date="2016-02" db="EMBL/GenBank/DDBJ databases">
        <title>Comparative genomics of biotechnologically important yeasts.</title>
        <authorList>
            <consortium name="DOE Joint Genome Institute"/>
            <person name="Riley R."/>
            <person name="Haridas S."/>
            <person name="Wolfe K.H."/>
            <person name="Lopes M.R."/>
            <person name="Hittinger C.T."/>
            <person name="Goker M."/>
            <person name="Salamov A."/>
            <person name="Wisecaver J."/>
            <person name="Long T.M."/>
            <person name="Aerts A.L."/>
            <person name="Barry K."/>
            <person name="Choi C."/>
            <person name="Clum A."/>
            <person name="Coughlan A.Y."/>
            <person name="Deshpande S."/>
            <person name="Douglass A.P."/>
            <person name="Hanson S.J."/>
            <person name="Klenk H.-P."/>
            <person name="Labutti K."/>
            <person name="Lapidus A."/>
            <person name="Lindquist E."/>
            <person name="Lipzen A."/>
            <person name="Meier-Kolthoff J.P."/>
            <person name="Ohm R.A."/>
            <person name="Otillar R.P."/>
            <person name="Pangilinan J."/>
            <person name="Peng Y."/>
            <person name="Rokas A."/>
            <person name="Rosa C.A."/>
            <person name="Scheuner C."/>
            <person name="Sibirny A.A."/>
            <person name="Slot J.C."/>
            <person name="Stielow J.B."/>
            <person name="Sun H."/>
            <person name="Kurtzman C.P."/>
            <person name="Blackwell M."/>
            <person name="Jeffries T.W."/>
            <person name="Grigoriev I.V."/>
        </authorList>
    </citation>
    <scope>NUCLEOTIDE SEQUENCE [LARGE SCALE GENOMIC DNA]</scope>
    <source>
        <strain evidence="3">NRRL Y-17796</strain>
    </source>
</reference>
<dbReference type="OrthoDB" id="941624at2759"/>
<keyword evidence="3" id="KW-1185">Reference proteome</keyword>
<dbReference type="CDD" id="cd14944">
    <property type="entry name" value="TRAPPC6A_Trs33"/>
    <property type="match status" value="1"/>
</dbReference>
<comment type="similarity">
    <text evidence="1">Belongs to the TRAPP small subunits family. BET3 subfamily.</text>
</comment>
<dbReference type="InterPro" id="IPR007194">
    <property type="entry name" value="TRAPP_component"/>
</dbReference>